<feature type="transmembrane region" description="Helical" evidence="6">
    <location>
        <begin position="193"/>
        <end position="214"/>
    </location>
</feature>
<reference evidence="8 9" key="1">
    <citation type="submission" date="2016-01" db="EMBL/GenBank/DDBJ databases">
        <title>The new phylogeny of the genus Mycobacterium.</title>
        <authorList>
            <person name="Tarcisio F."/>
            <person name="Conor M."/>
            <person name="Antonella G."/>
            <person name="Elisabetta G."/>
            <person name="Giulia F.S."/>
            <person name="Sara T."/>
            <person name="Anna F."/>
            <person name="Clotilde B."/>
            <person name="Roberto B."/>
            <person name="Veronica D.S."/>
            <person name="Fabio R."/>
            <person name="Monica P."/>
            <person name="Olivier J."/>
            <person name="Enrico T."/>
            <person name="Nicola S."/>
        </authorList>
    </citation>
    <scope>NUCLEOTIDE SEQUENCE [LARGE SCALE GENOMIC DNA]</scope>
    <source>
        <strain evidence="8 9">DSM 44153</strain>
    </source>
</reference>
<keyword evidence="5 6" id="KW-0472">Membrane</keyword>
<sequence>MSGAMMLLAASVLLWPARAQRRLGLSHRRIQRASPVCLGSGAATATAIACLCLPWPAVVAAVAAAATGVLRWRRRSRRAADLAAGWALTAGLDIVAAELRVGASPVAAFSAAAADSAVPVVARGLGSVAARASLGADVSAGLLEAGGSALLARSWERLAVCWRLAGRHGLPVAALMRAAQRDIGERRQFAGRVSAALAGTRATAVILAGLPLLGLGLGQSMGAEPLRVLTHSPAGATLLLIGVSLGCLGLLWTDRIVAGVIG</sequence>
<evidence type="ECO:0000313" key="9">
    <source>
        <dbReference type="Proteomes" id="UP000193090"/>
    </source>
</evidence>
<evidence type="ECO:0000256" key="4">
    <source>
        <dbReference type="ARBA" id="ARBA00022989"/>
    </source>
</evidence>
<dbReference type="RefSeq" id="WP_085110458.1">
    <property type="nucleotide sequence ID" value="NZ_JACKSN010000123.1"/>
</dbReference>
<proteinExistence type="predicted"/>
<dbReference type="STRING" id="1798.AWC30_12190"/>
<feature type="transmembrane region" description="Helical" evidence="6">
    <location>
        <begin position="234"/>
        <end position="253"/>
    </location>
</feature>
<dbReference type="PANTHER" id="PTHR35007:SF4">
    <property type="entry name" value="CONSERVED TRANSMEMBRANE PROTEIN-RELATED"/>
    <property type="match status" value="1"/>
</dbReference>
<dbReference type="Proteomes" id="UP000193090">
    <property type="component" value="Unassembled WGS sequence"/>
</dbReference>
<feature type="domain" description="Type II secretion system protein GspF" evidence="7">
    <location>
        <begin position="93"/>
        <end position="215"/>
    </location>
</feature>
<dbReference type="AlphaFoldDB" id="A0A1X2EID5"/>
<keyword evidence="9" id="KW-1185">Reference proteome</keyword>
<evidence type="ECO:0000256" key="6">
    <source>
        <dbReference type="SAM" id="Phobius"/>
    </source>
</evidence>
<organism evidence="8 9">
    <name type="scientific">Mycolicibacillus trivialis</name>
    <dbReference type="NCBI Taxonomy" id="1798"/>
    <lineage>
        <taxon>Bacteria</taxon>
        <taxon>Bacillati</taxon>
        <taxon>Actinomycetota</taxon>
        <taxon>Actinomycetes</taxon>
        <taxon>Mycobacteriales</taxon>
        <taxon>Mycobacteriaceae</taxon>
        <taxon>Mycolicibacillus</taxon>
    </lineage>
</organism>
<evidence type="ECO:0000313" key="8">
    <source>
        <dbReference type="EMBL" id="ORX02819.1"/>
    </source>
</evidence>
<protein>
    <recommendedName>
        <fullName evidence="7">Type II secretion system protein GspF domain-containing protein</fullName>
    </recommendedName>
</protein>
<keyword evidence="4 6" id="KW-1133">Transmembrane helix</keyword>
<evidence type="ECO:0000259" key="7">
    <source>
        <dbReference type="Pfam" id="PF00482"/>
    </source>
</evidence>
<evidence type="ECO:0000256" key="3">
    <source>
        <dbReference type="ARBA" id="ARBA00022692"/>
    </source>
</evidence>
<feature type="transmembrane region" description="Helical" evidence="6">
    <location>
        <begin position="43"/>
        <end position="70"/>
    </location>
</feature>
<name>A0A1X2EID5_9MYCO</name>
<evidence type="ECO:0000256" key="1">
    <source>
        <dbReference type="ARBA" id="ARBA00004651"/>
    </source>
</evidence>
<dbReference type="PANTHER" id="PTHR35007">
    <property type="entry name" value="INTEGRAL MEMBRANE PROTEIN-RELATED"/>
    <property type="match status" value="1"/>
</dbReference>
<keyword evidence="3 6" id="KW-0812">Transmembrane</keyword>
<evidence type="ECO:0000256" key="5">
    <source>
        <dbReference type="ARBA" id="ARBA00023136"/>
    </source>
</evidence>
<dbReference type="InterPro" id="IPR018076">
    <property type="entry name" value="T2SS_GspF_dom"/>
</dbReference>
<dbReference type="Pfam" id="PF00482">
    <property type="entry name" value="T2SSF"/>
    <property type="match status" value="1"/>
</dbReference>
<comment type="caution">
    <text evidence="8">The sequence shown here is derived from an EMBL/GenBank/DDBJ whole genome shotgun (WGS) entry which is preliminary data.</text>
</comment>
<dbReference type="GO" id="GO:0005886">
    <property type="term" value="C:plasma membrane"/>
    <property type="evidence" value="ECO:0007669"/>
    <property type="project" value="UniProtKB-SubCell"/>
</dbReference>
<keyword evidence="2" id="KW-1003">Cell membrane</keyword>
<evidence type="ECO:0000256" key="2">
    <source>
        <dbReference type="ARBA" id="ARBA00022475"/>
    </source>
</evidence>
<accession>A0A1X2EID5</accession>
<dbReference type="EMBL" id="LQPZ01000030">
    <property type="protein sequence ID" value="ORX02819.1"/>
    <property type="molecule type" value="Genomic_DNA"/>
</dbReference>
<dbReference type="OrthoDB" id="3712305at2"/>
<comment type="subcellular location">
    <subcellularLocation>
        <location evidence="1">Cell membrane</location>
        <topology evidence="1">Multi-pass membrane protein</topology>
    </subcellularLocation>
</comment>
<gene>
    <name evidence="8" type="ORF">AWC30_12190</name>
</gene>